<evidence type="ECO:0000256" key="1">
    <source>
        <dbReference type="ARBA" id="ARBA00006484"/>
    </source>
</evidence>
<dbReference type="AlphaFoldDB" id="A0A3Q1FF00"/>
<keyword evidence="4" id="KW-1185">Reference proteome</keyword>
<reference evidence="3" key="1">
    <citation type="submission" date="2025-08" db="UniProtKB">
        <authorList>
            <consortium name="Ensembl"/>
        </authorList>
    </citation>
    <scope>IDENTIFICATION</scope>
</reference>
<dbReference type="InterPro" id="IPR036291">
    <property type="entry name" value="NAD(P)-bd_dom_sf"/>
</dbReference>
<keyword evidence="2" id="KW-0560">Oxidoreductase</keyword>
<evidence type="ECO:0000313" key="4">
    <source>
        <dbReference type="Proteomes" id="UP000257200"/>
    </source>
</evidence>
<dbReference type="InterPro" id="IPR020904">
    <property type="entry name" value="Sc_DH/Rdtase_CS"/>
</dbReference>
<protein>
    <submittedName>
        <fullName evidence="3">Dehydrogenase/reductase SDR family member 11-like</fullName>
    </submittedName>
</protein>
<dbReference type="STRING" id="80966.ENSAPOP00000015643"/>
<dbReference type="Gene3D" id="3.40.50.720">
    <property type="entry name" value="NAD(P)-binding Rossmann-like Domain"/>
    <property type="match status" value="1"/>
</dbReference>
<proteinExistence type="inferred from homology"/>
<dbReference type="PANTHER" id="PTHR43115">
    <property type="entry name" value="DEHYDROGENASE/REDUCTASE SDR FAMILY MEMBER 11"/>
    <property type="match status" value="1"/>
</dbReference>
<dbReference type="PRINTS" id="PR00081">
    <property type="entry name" value="GDHRDH"/>
</dbReference>
<dbReference type="InParanoid" id="A0A3Q1FF00"/>
<dbReference type="Pfam" id="PF00106">
    <property type="entry name" value="adh_short"/>
    <property type="match status" value="1"/>
</dbReference>
<dbReference type="GO" id="GO:0016491">
    <property type="term" value="F:oxidoreductase activity"/>
    <property type="evidence" value="ECO:0007669"/>
    <property type="project" value="UniProtKB-KW"/>
</dbReference>
<evidence type="ECO:0000313" key="3">
    <source>
        <dbReference type="Ensembl" id="ENSAPOP00000015643.1"/>
    </source>
</evidence>
<organism evidence="3 4">
    <name type="scientific">Acanthochromis polyacanthus</name>
    <name type="common">spiny chromis</name>
    <dbReference type="NCBI Taxonomy" id="80966"/>
    <lineage>
        <taxon>Eukaryota</taxon>
        <taxon>Metazoa</taxon>
        <taxon>Chordata</taxon>
        <taxon>Craniata</taxon>
        <taxon>Vertebrata</taxon>
        <taxon>Euteleostomi</taxon>
        <taxon>Actinopterygii</taxon>
        <taxon>Neopterygii</taxon>
        <taxon>Teleostei</taxon>
        <taxon>Neoteleostei</taxon>
        <taxon>Acanthomorphata</taxon>
        <taxon>Ovalentaria</taxon>
        <taxon>Pomacentridae</taxon>
        <taxon>Acanthochromis</taxon>
    </lineage>
</organism>
<dbReference type="Proteomes" id="UP000257200">
    <property type="component" value="Unplaced"/>
</dbReference>
<comment type="similarity">
    <text evidence="1">Belongs to the short-chain dehydrogenases/reductases (SDR) family.</text>
</comment>
<dbReference type="PANTHER" id="PTHR43115:SF4">
    <property type="entry name" value="DEHYDROGENASE_REDUCTASE SDR FAMILY MEMBER 11"/>
    <property type="match status" value="1"/>
</dbReference>
<dbReference type="GeneTree" id="ENSGT00840000129887"/>
<dbReference type="PROSITE" id="PS00061">
    <property type="entry name" value="ADH_SHORT"/>
    <property type="match status" value="1"/>
</dbReference>
<name>A0A3Q1FF00_9TELE</name>
<accession>A0A3Q1FF00</accession>
<reference evidence="3" key="2">
    <citation type="submission" date="2025-09" db="UniProtKB">
        <authorList>
            <consortium name="Ensembl"/>
        </authorList>
    </citation>
    <scope>IDENTIFICATION</scope>
</reference>
<evidence type="ECO:0000256" key="2">
    <source>
        <dbReference type="ARBA" id="ARBA00023002"/>
    </source>
</evidence>
<dbReference type="Ensembl" id="ENSAPOT00000024409.1">
    <property type="protein sequence ID" value="ENSAPOP00000015643.1"/>
    <property type="gene ID" value="ENSAPOG00000018657.1"/>
</dbReference>
<sequence length="197" mass="21502">IFCFSVAGHVVHPFSGGHFYAGTKFAVTALTEGLRQELREAKSHIRATSISPGIVDTEFGDRYFKDKNIAQQFLSLHKNLSAGDIAETVLYILGAPPHVQIGELLDPSCGAAGITRKALRAQYSAKAAQLTCHFQWMESLIKNDLVLSTGMCYACARCVDTELHVNYCCKGLLISSSILESLCFASVKITIPSRLLF</sequence>
<dbReference type="SUPFAM" id="SSF51735">
    <property type="entry name" value="NAD(P)-binding Rossmann-fold domains"/>
    <property type="match status" value="1"/>
</dbReference>
<dbReference type="InterPro" id="IPR002347">
    <property type="entry name" value="SDR_fam"/>
</dbReference>